<evidence type="ECO:0000256" key="12">
    <source>
        <dbReference type="SAM" id="MobiDB-lite"/>
    </source>
</evidence>
<dbReference type="Pfam" id="PF01180">
    <property type="entry name" value="DHO_dh"/>
    <property type="match status" value="1"/>
</dbReference>
<dbReference type="PANTHER" id="PTHR48109">
    <property type="entry name" value="DIHYDROOROTATE DEHYDROGENASE (QUINONE), MITOCHONDRIAL-RELATED"/>
    <property type="match status" value="1"/>
</dbReference>
<evidence type="ECO:0000256" key="7">
    <source>
        <dbReference type="ARBA" id="ARBA00022643"/>
    </source>
</evidence>
<evidence type="ECO:0000256" key="2">
    <source>
        <dbReference type="ARBA" id="ARBA00005161"/>
    </source>
</evidence>
<keyword evidence="11" id="KW-0999">Mitochondrion inner membrane</keyword>
<dbReference type="GO" id="GO:0005743">
    <property type="term" value="C:mitochondrial inner membrane"/>
    <property type="evidence" value="ECO:0007669"/>
    <property type="project" value="UniProtKB-SubCell"/>
</dbReference>
<keyword evidence="9" id="KW-0472">Membrane</keyword>
<dbReference type="CDD" id="cd04738">
    <property type="entry name" value="DHOD_2_like"/>
    <property type="match status" value="1"/>
</dbReference>
<feature type="domain" description="Dihydroorotate dehydrogenase catalytic" evidence="13">
    <location>
        <begin position="128"/>
        <end position="441"/>
    </location>
</feature>
<dbReference type="PANTHER" id="PTHR48109:SF4">
    <property type="entry name" value="DIHYDROOROTATE DEHYDROGENASE (QUINONE), MITOCHONDRIAL"/>
    <property type="match status" value="1"/>
</dbReference>
<dbReference type="NCBIfam" id="TIGR01036">
    <property type="entry name" value="pyrD_sub2"/>
    <property type="match status" value="1"/>
</dbReference>
<dbReference type="InterPro" id="IPR005719">
    <property type="entry name" value="Dihydroorotate_DH_2"/>
</dbReference>
<evidence type="ECO:0000256" key="9">
    <source>
        <dbReference type="ARBA" id="ARBA00023136"/>
    </source>
</evidence>
<dbReference type="AlphaFoldDB" id="A0AAD4QJF8"/>
<keyword evidence="6 11" id="KW-0285">Flavoprotein</keyword>
<keyword evidence="7 11" id="KW-0288">FMN</keyword>
<dbReference type="InterPro" id="IPR050074">
    <property type="entry name" value="DHO_dehydrogenase"/>
</dbReference>
<feature type="compositionally biased region" description="Low complexity" evidence="12">
    <location>
        <begin position="299"/>
        <end position="308"/>
    </location>
</feature>
<evidence type="ECO:0000313" key="15">
    <source>
        <dbReference type="Proteomes" id="UP001203297"/>
    </source>
</evidence>
<evidence type="ECO:0000256" key="10">
    <source>
        <dbReference type="ARBA" id="ARBA00048639"/>
    </source>
</evidence>
<dbReference type="EC" id="1.3.5.2" evidence="4 11"/>
<gene>
    <name evidence="14" type="ORF">B0F90DRAFT_1671437</name>
</gene>
<evidence type="ECO:0000256" key="11">
    <source>
        <dbReference type="RuleBase" id="RU361255"/>
    </source>
</evidence>
<evidence type="ECO:0000256" key="3">
    <source>
        <dbReference type="ARBA" id="ARBA00005359"/>
    </source>
</evidence>
<evidence type="ECO:0000256" key="8">
    <source>
        <dbReference type="ARBA" id="ARBA00023002"/>
    </source>
</evidence>
<evidence type="ECO:0000256" key="5">
    <source>
        <dbReference type="ARBA" id="ARBA00017599"/>
    </source>
</evidence>
<feature type="region of interest" description="Disordered" evidence="12">
    <location>
        <begin position="293"/>
        <end position="312"/>
    </location>
</feature>
<accession>A0AAD4QJF8</accession>
<evidence type="ECO:0000256" key="4">
    <source>
        <dbReference type="ARBA" id="ARBA00012791"/>
    </source>
</evidence>
<dbReference type="PROSITE" id="PS00912">
    <property type="entry name" value="DHODEHASE_2"/>
    <property type="match status" value="1"/>
</dbReference>
<dbReference type="EMBL" id="WTXG01000149">
    <property type="protein sequence ID" value="KAI0291653.1"/>
    <property type="molecule type" value="Genomic_DNA"/>
</dbReference>
<dbReference type="InterPro" id="IPR005720">
    <property type="entry name" value="Dihydroorotate_DH_cat"/>
</dbReference>
<name>A0AAD4QJF8_9AGAM</name>
<comment type="caution">
    <text evidence="14">The sequence shown here is derived from an EMBL/GenBank/DDBJ whole genome shotgun (WGS) entry which is preliminary data.</text>
</comment>
<comment type="similarity">
    <text evidence="3 11">Belongs to the dihydroorotate dehydrogenase family. Type 2 subfamily.</text>
</comment>
<dbReference type="InterPro" id="IPR013785">
    <property type="entry name" value="Aldolase_TIM"/>
</dbReference>
<dbReference type="Proteomes" id="UP001203297">
    <property type="component" value="Unassembled WGS sequence"/>
</dbReference>
<dbReference type="SUPFAM" id="SSF51395">
    <property type="entry name" value="FMN-linked oxidoreductases"/>
    <property type="match status" value="1"/>
</dbReference>
<organism evidence="14 15">
    <name type="scientific">Multifurca ochricompacta</name>
    <dbReference type="NCBI Taxonomy" id="376703"/>
    <lineage>
        <taxon>Eukaryota</taxon>
        <taxon>Fungi</taxon>
        <taxon>Dikarya</taxon>
        <taxon>Basidiomycota</taxon>
        <taxon>Agaricomycotina</taxon>
        <taxon>Agaricomycetes</taxon>
        <taxon>Russulales</taxon>
        <taxon>Russulaceae</taxon>
        <taxon>Multifurca</taxon>
    </lineage>
</organism>
<keyword evidence="15" id="KW-1185">Reference proteome</keyword>
<evidence type="ECO:0000256" key="6">
    <source>
        <dbReference type="ARBA" id="ARBA00022630"/>
    </source>
</evidence>
<dbReference type="GO" id="GO:0009220">
    <property type="term" value="P:pyrimidine ribonucleotide biosynthetic process"/>
    <property type="evidence" value="ECO:0007669"/>
    <property type="project" value="TreeGrafter"/>
</dbReference>
<proteinExistence type="inferred from homology"/>
<comment type="subcellular location">
    <subcellularLocation>
        <location evidence="1">Membrane</location>
    </subcellularLocation>
    <subcellularLocation>
        <location evidence="11">Mitochondrion inner membrane</location>
        <topology evidence="11">Single-pass membrane protein</topology>
    </subcellularLocation>
</comment>
<keyword evidence="8 11" id="KW-0560">Oxidoreductase</keyword>
<dbReference type="GO" id="GO:0106430">
    <property type="term" value="F:dihydroorotate dehydrogenase (quinone) activity"/>
    <property type="evidence" value="ECO:0007669"/>
    <property type="project" value="UniProtKB-EC"/>
</dbReference>
<comment type="pathway">
    <text evidence="2 11">Pyrimidine metabolism; UMP biosynthesis via de novo pathway; orotate from (S)-dihydroorotate (quinone route): step 1/1.</text>
</comment>
<dbReference type="Gene3D" id="3.20.20.70">
    <property type="entry name" value="Aldolase class I"/>
    <property type="match status" value="1"/>
</dbReference>
<comment type="catalytic activity">
    <reaction evidence="10 11">
        <text>(S)-dihydroorotate + a quinone = orotate + a quinol</text>
        <dbReference type="Rhea" id="RHEA:30187"/>
        <dbReference type="ChEBI" id="CHEBI:24646"/>
        <dbReference type="ChEBI" id="CHEBI:30839"/>
        <dbReference type="ChEBI" id="CHEBI:30864"/>
        <dbReference type="ChEBI" id="CHEBI:132124"/>
        <dbReference type="EC" id="1.3.5.2"/>
    </reaction>
</comment>
<dbReference type="GO" id="GO:0006207">
    <property type="term" value="P:'de novo' pyrimidine nucleobase biosynthetic process"/>
    <property type="evidence" value="ECO:0007669"/>
    <property type="project" value="InterPro"/>
</dbReference>
<evidence type="ECO:0000313" key="14">
    <source>
        <dbReference type="EMBL" id="KAI0291653.1"/>
    </source>
</evidence>
<dbReference type="InterPro" id="IPR001295">
    <property type="entry name" value="Dihydroorotate_DH_CS"/>
</dbReference>
<dbReference type="PROSITE" id="PS00911">
    <property type="entry name" value="DHODEHASE_1"/>
    <property type="match status" value="1"/>
</dbReference>
<keyword evidence="11" id="KW-0496">Mitochondrion</keyword>
<protein>
    <recommendedName>
        <fullName evidence="5 11">Dihydroorotate dehydrogenase (quinone), mitochondrial</fullName>
        <shortName evidence="11">DHOdehase</shortName>
        <ecNumber evidence="4 11">1.3.5.2</ecNumber>
    </recommendedName>
</protein>
<evidence type="ECO:0000256" key="1">
    <source>
        <dbReference type="ARBA" id="ARBA00004370"/>
    </source>
</evidence>
<comment type="cofactor">
    <cofactor evidence="11">
        <name>FMN</name>
        <dbReference type="ChEBI" id="CHEBI:58210"/>
    </cofactor>
    <text evidence="11">Binds 1 FMN per subunit.</text>
</comment>
<dbReference type="NCBIfam" id="NF003652">
    <property type="entry name" value="PRK05286.2-5"/>
    <property type="match status" value="1"/>
</dbReference>
<evidence type="ECO:0000259" key="13">
    <source>
        <dbReference type="Pfam" id="PF01180"/>
    </source>
</evidence>
<sequence>MAFLRLATRRLRLIPHPHSSRNFTSNSQPISNLRTAAYVTLFTLTTGLGAVYYFDSRAAIHRYLIAPVIRYALDPETSHQLAVTVLENGLGPRDMLPDDERLKTEVTMLLPPNPLYGATLIDCNMLALGSTLSNPIGLAAGFDKDGRAIDGLFNLGFGWVEVGSVTPKPQPGNPRPRLFHLPEDSALINRYGFPSQGHTSVLSRLRARLPAFLTTTEQVSPSLHHDRLLAVNLGKNKESPQESPDDFIVGVRVFAPHADVLVVNVSSPNTPGLRGLQQRDLLANLLRGVVHARDEATQSSSSSSSSSSPRRPKLVLKISPDLDSRGLDDIADAIVSVKGIDGVIVTNTTVQRPIHLRSTNRAEQGGLSGAPLQPLALETIRGLRKRLPAEIPIIGCGGISSGLDALTFARAGASSVQIYTAFGYDGPGTCRRIKDELADELARSGTTWQAVVERAVGENAARVPMMKEKTEVETERETTVGGVRQLVEQAEN</sequence>
<reference evidence="14" key="1">
    <citation type="journal article" date="2022" name="New Phytol.">
        <title>Evolutionary transition to the ectomycorrhizal habit in the genomes of a hyperdiverse lineage of mushroom-forming fungi.</title>
        <authorList>
            <person name="Looney B."/>
            <person name="Miyauchi S."/>
            <person name="Morin E."/>
            <person name="Drula E."/>
            <person name="Courty P.E."/>
            <person name="Kohler A."/>
            <person name="Kuo A."/>
            <person name="LaButti K."/>
            <person name="Pangilinan J."/>
            <person name="Lipzen A."/>
            <person name="Riley R."/>
            <person name="Andreopoulos W."/>
            <person name="He G."/>
            <person name="Johnson J."/>
            <person name="Nolan M."/>
            <person name="Tritt A."/>
            <person name="Barry K.W."/>
            <person name="Grigoriev I.V."/>
            <person name="Nagy L.G."/>
            <person name="Hibbett D."/>
            <person name="Henrissat B."/>
            <person name="Matheny P.B."/>
            <person name="Labbe J."/>
            <person name="Martin F.M."/>
        </authorList>
    </citation>
    <scope>NUCLEOTIDE SEQUENCE</scope>
    <source>
        <strain evidence="14">BPL690</strain>
    </source>
</reference>